<dbReference type="InterPro" id="IPR018060">
    <property type="entry name" value="HTH_AraC"/>
</dbReference>
<proteinExistence type="predicted"/>
<keyword evidence="2" id="KW-0238">DNA-binding</keyword>
<dbReference type="PANTHER" id="PTHR47894">
    <property type="entry name" value="HTH-TYPE TRANSCRIPTIONAL REGULATOR GADX"/>
    <property type="match status" value="1"/>
</dbReference>
<dbReference type="Proteomes" id="UP000800303">
    <property type="component" value="Unassembled WGS sequence"/>
</dbReference>
<comment type="caution">
    <text evidence="5">The sequence shown here is derived from an EMBL/GenBank/DDBJ whole genome shotgun (WGS) entry which is preliminary data.</text>
</comment>
<dbReference type="PROSITE" id="PS01124">
    <property type="entry name" value="HTH_ARAC_FAMILY_2"/>
    <property type="match status" value="1"/>
</dbReference>
<organism evidence="5 6">
    <name type="scientific">Saccharibacillus alkalitolerans</name>
    <dbReference type="NCBI Taxonomy" id="2705290"/>
    <lineage>
        <taxon>Bacteria</taxon>
        <taxon>Bacillati</taxon>
        <taxon>Bacillota</taxon>
        <taxon>Bacilli</taxon>
        <taxon>Bacillales</taxon>
        <taxon>Paenibacillaceae</taxon>
        <taxon>Saccharibacillus</taxon>
    </lineage>
</organism>
<feature type="domain" description="HTH araC/xylS-type" evidence="4">
    <location>
        <begin position="235"/>
        <end position="333"/>
    </location>
</feature>
<dbReference type="InterPro" id="IPR032687">
    <property type="entry name" value="AraC-type_N"/>
</dbReference>
<dbReference type="EMBL" id="JAAFGS010000005">
    <property type="protein sequence ID" value="NGZ76638.1"/>
    <property type="molecule type" value="Genomic_DNA"/>
</dbReference>
<sequence>MPSSGSDRIKMPPGFWTGLQKTGIRPSDLTRAAGLPLTAIADSALPLGQYFAIWRTYAELTGDAAEAVVRMVGAFDTAQYPPMALAAYHARDYRDALQRMARYKRMCPPELLAIEEKGAFCTIELNWAAPEEAGPPVLTGTTLAFLLELGRRGTGKDITAQLVEFVLKPGDRAVLERYFGCAVQGGASSDRLTLRREHLDLPFVSYNEELLALLTPVLDRSLNEAPISAPSSTADKTKWIIKRSFTAGRPDMRHAARELGMSERTLQRRLSAESTGFNQLLNEARREQALEYLADPALDIRDIAFLVGYEDETSFYRAFRSWEGDTPANWRAGRQG</sequence>
<evidence type="ECO:0000256" key="2">
    <source>
        <dbReference type="ARBA" id="ARBA00023125"/>
    </source>
</evidence>
<protein>
    <submittedName>
        <fullName evidence="5">AraC family transcriptional regulator</fullName>
    </submittedName>
</protein>
<reference evidence="5 6" key="1">
    <citation type="submission" date="2020-01" db="EMBL/GenBank/DDBJ databases">
        <title>Polyphasic characterisation and genomic insights into a novel alkali tolerant bacterium VR-M41.</title>
        <authorList>
            <person name="Vemuluri V.R."/>
        </authorList>
    </citation>
    <scope>NUCLEOTIDE SEQUENCE [LARGE SCALE GENOMIC DNA]</scope>
    <source>
        <strain evidence="5 6">VR-M41</strain>
    </source>
</reference>
<evidence type="ECO:0000313" key="5">
    <source>
        <dbReference type="EMBL" id="NGZ76638.1"/>
    </source>
</evidence>
<dbReference type="SMART" id="SM00342">
    <property type="entry name" value="HTH_ARAC"/>
    <property type="match status" value="1"/>
</dbReference>
<keyword evidence="3" id="KW-0804">Transcription</keyword>
<dbReference type="PANTHER" id="PTHR47894:SF1">
    <property type="entry name" value="HTH-TYPE TRANSCRIPTIONAL REGULATOR VQSM"/>
    <property type="match status" value="1"/>
</dbReference>
<keyword evidence="6" id="KW-1185">Reference proteome</keyword>
<dbReference type="SUPFAM" id="SSF46689">
    <property type="entry name" value="Homeodomain-like"/>
    <property type="match status" value="1"/>
</dbReference>
<gene>
    <name evidence="5" type="ORF">GYN08_15020</name>
</gene>
<keyword evidence="1" id="KW-0805">Transcription regulation</keyword>
<dbReference type="InterPro" id="IPR009057">
    <property type="entry name" value="Homeodomain-like_sf"/>
</dbReference>
<dbReference type="Pfam" id="PF12833">
    <property type="entry name" value="HTH_18"/>
    <property type="match status" value="1"/>
</dbReference>
<name>A0ABX0FAR0_9BACL</name>
<evidence type="ECO:0000259" key="4">
    <source>
        <dbReference type="PROSITE" id="PS01124"/>
    </source>
</evidence>
<accession>A0ABX0FAR0</accession>
<dbReference type="RefSeq" id="WP_166275690.1">
    <property type="nucleotide sequence ID" value="NZ_JAAFGS010000005.1"/>
</dbReference>
<evidence type="ECO:0000256" key="3">
    <source>
        <dbReference type="ARBA" id="ARBA00023163"/>
    </source>
</evidence>
<dbReference type="Gene3D" id="1.10.10.60">
    <property type="entry name" value="Homeodomain-like"/>
    <property type="match status" value="1"/>
</dbReference>
<evidence type="ECO:0000313" key="6">
    <source>
        <dbReference type="Proteomes" id="UP000800303"/>
    </source>
</evidence>
<evidence type="ECO:0000256" key="1">
    <source>
        <dbReference type="ARBA" id="ARBA00023015"/>
    </source>
</evidence>
<dbReference type="Pfam" id="PF12625">
    <property type="entry name" value="Arabinose_bd"/>
    <property type="match status" value="1"/>
</dbReference>